<proteinExistence type="predicted"/>
<keyword evidence="12" id="KW-1185">Reference proteome</keyword>
<dbReference type="InterPro" id="IPR019503">
    <property type="entry name" value="Peptidase_M66_dom"/>
</dbReference>
<reference evidence="12" key="1">
    <citation type="journal article" date="2011" name="Genome Res.">
        <title>Phylogeny-wide analysis of social amoeba genomes highlights ancient origins for complex intercellular communication.</title>
        <authorList>
            <person name="Heidel A.J."/>
            <person name="Lawal H.M."/>
            <person name="Felder M."/>
            <person name="Schilde C."/>
            <person name="Helps N.R."/>
            <person name="Tunggal B."/>
            <person name="Rivero F."/>
            <person name="John U."/>
            <person name="Schleicher M."/>
            <person name="Eichinger L."/>
            <person name="Platzer M."/>
            <person name="Noegel A.A."/>
            <person name="Schaap P."/>
            <person name="Gloeckner G."/>
        </authorList>
    </citation>
    <scope>NUCLEOTIDE SEQUENCE [LARGE SCALE GENOMIC DNA]</scope>
    <source>
        <strain evidence="12">SH3</strain>
    </source>
</reference>
<dbReference type="SUPFAM" id="SSF55486">
    <property type="entry name" value="Metalloproteases ('zincins'), catalytic domain"/>
    <property type="match status" value="1"/>
</dbReference>
<keyword evidence="3" id="KW-0964">Secreted</keyword>
<dbReference type="GO" id="GO:0006508">
    <property type="term" value="P:proteolysis"/>
    <property type="evidence" value="ECO:0007669"/>
    <property type="project" value="UniProtKB-KW"/>
</dbReference>
<comment type="subcellular location">
    <subcellularLocation>
        <location evidence="2">Secreted</location>
    </subcellularLocation>
</comment>
<gene>
    <name evidence="11" type="ORF">DFA_04325</name>
</gene>
<evidence type="ECO:0000256" key="4">
    <source>
        <dbReference type="ARBA" id="ARBA00022670"/>
    </source>
</evidence>
<dbReference type="GO" id="GO:0004222">
    <property type="term" value="F:metalloendopeptidase activity"/>
    <property type="evidence" value="ECO:0007669"/>
    <property type="project" value="InterPro"/>
</dbReference>
<evidence type="ECO:0000256" key="5">
    <source>
        <dbReference type="ARBA" id="ARBA00022723"/>
    </source>
</evidence>
<dbReference type="RefSeq" id="XP_004360058.1">
    <property type="nucleotide sequence ID" value="XM_004360001.1"/>
</dbReference>
<accession>F4PP94</accession>
<evidence type="ECO:0000259" key="10">
    <source>
        <dbReference type="PROSITE" id="PS51694"/>
    </source>
</evidence>
<evidence type="ECO:0000256" key="2">
    <source>
        <dbReference type="ARBA" id="ARBA00004613"/>
    </source>
</evidence>
<feature type="chain" id="PRO_5003313224" description="Peptidase M66 domain-containing protein" evidence="9">
    <location>
        <begin position="25"/>
        <end position="619"/>
    </location>
</feature>
<feature type="signal peptide" evidence="9">
    <location>
        <begin position="1"/>
        <end position="24"/>
    </location>
</feature>
<keyword evidence="5" id="KW-0479">Metal-binding</keyword>
<dbReference type="GO" id="GO:0046872">
    <property type="term" value="F:metal ion binding"/>
    <property type="evidence" value="ECO:0007669"/>
    <property type="project" value="UniProtKB-KW"/>
</dbReference>
<keyword evidence="7" id="KW-0862">Zinc</keyword>
<dbReference type="Pfam" id="PF10462">
    <property type="entry name" value="Peptidase_M66"/>
    <property type="match status" value="1"/>
</dbReference>
<keyword evidence="8" id="KW-0482">Metalloprotease</keyword>
<dbReference type="GO" id="GO:0005576">
    <property type="term" value="C:extracellular region"/>
    <property type="evidence" value="ECO:0007669"/>
    <property type="project" value="UniProtKB-SubCell"/>
</dbReference>
<name>F4PP94_CACFS</name>
<organism evidence="11 12">
    <name type="scientific">Cavenderia fasciculata</name>
    <name type="common">Slime mold</name>
    <name type="synonym">Dictyostelium fasciculatum</name>
    <dbReference type="NCBI Taxonomy" id="261658"/>
    <lineage>
        <taxon>Eukaryota</taxon>
        <taxon>Amoebozoa</taxon>
        <taxon>Evosea</taxon>
        <taxon>Eumycetozoa</taxon>
        <taxon>Dictyostelia</taxon>
        <taxon>Acytosteliales</taxon>
        <taxon>Cavenderiaceae</taxon>
        <taxon>Cavenderia</taxon>
    </lineage>
</organism>
<dbReference type="GeneID" id="14874708"/>
<dbReference type="STRING" id="1054147.F4PP94"/>
<keyword evidence="6" id="KW-0378">Hydrolase</keyword>
<dbReference type="KEGG" id="dfa:DFA_04325"/>
<evidence type="ECO:0000256" key="7">
    <source>
        <dbReference type="ARBA" id="ARBA00022833"/>
    </source>
</evidence>
<keyword evidence="4" id="KW-0645">Protease</keyword>
<dbReference type="Proteomes" id="UP000007797">
    <property type="component" value="Unassembled WGS sequence"/>
</dbReference>
<evidence type="ECO:0000313" key="12">
    <source>
        <dbReference type="Proteomes" id="UP000007797"/>
    </source>
</evidence>
<comment type="cofactor">
    <cofactor evidence="1">
        <name>Zn(2+)</name>
        <dbReference type="ChEBI" id="CHEBI:29105"/>
    </cofactor>
</comment>
<evidence type="ECO:0000256" key="3">
    <source>
        <dbReference type="ARBA" id="ARBA00022525"/>
    </source>
</evidence>
<dbReference type="OrthoDB" id="19788at2759"/>
<dbReference type="PANTHER" id="PTHR39540">
    <property type="match status" value="1"/>
</dbReference>
<dbReference type="EMBL" id="GL883009">
    <property type="protein sequence ID" value="EGG22207.1"/>
    <property type="molecule type" value="Genomic_DNA"/>
</dbReference>
<dbReference type="InterPro" id="IPR051256">
    <property type="entry name" value="Dictomallein"/>
</dbReference>
<feature type="domain" description="Peptidase M66" evidence="10">
    <location>
        <begin position="158"/>
        <end position="416"/>
    </location>
</feature>
<evidence type="ECO:0000256" key="9">
    <source>
        <dbReference type="SAM" id="SignalP"/>
    </source>
</evidence>
<dbReference type="PROSITE" id="PS51694">
    <property type="entry name" value="PEPTIDASE_M66"/>
    <property type="match status" value="1"/>
</dbReference>
<evidence type="ECO:0000256" key="1">
    <source>
        <dbReference type="ARBA" id="ARBA00001947"/>
    </source>
</evidence>
<evidence type="ECO:0000256" key="6">
    <source>
        <dbReference type="ARBA" id="ARBA00022801"/>
    </source>
</evidence>
<protein>
    <recommendedName>
        <fullName evidence="10">Peptidase M66 domain-containing protein</fullName>
    </recommendedName>
</protein>
<keyword evidence="9" id="KW-0732">Signal</keyword>
<dbReference type="OMA" id="YSYTGIF"/>
<evidence type="ECO:0000256" key="8">
    <source>
        <dbReference type="ARBA" id="ARBA00023049"/>
    </source>
</evidence>
<sequence length="619" mass="68229">MKRYLLNTLISFLFLFIVIESSKADDIINVNLLFGQTHLLPAEGLKWTVSGKNYTYHLVGGRKTLVLVDFGSNVKVSNPKLVFNLPSATADQSGSHSIVGTIALNDPSHLPKTEANGTAFSTTHYSAIANEEWIQPGLIVVAYPDDTNDKVKSQDVSVRVGETVDMLFKIVPFFLFGATPNNTNFPGIGTIPDMFVTELQQRWPVSKLTSKTHPVGMVQWPYMIIGPRNNGPPYRVNNTSQMKEGYAVMSSILTFLGGLRTVNGGNAEKIQLYTPIIAFNNRGVFANTGGGLGGGMSGSGDHLYSFIFVHEQGHAFGLPHAGEAYNAGKFPYVNGSLLGSQWGFDINHMELLPPWLPIGSKCKTDHLRDPSDQSHCMKQSIMQGGAGDRPSNYIYSMFADFEMSTMQSYFEGSTTIRNGKHESRGGALIYRESDKTYQSWDSIDGKFYPFKVVNDTNGQTSLDSGTPIERGVPVHTIVITYSHANVSDVSQIYPYLSYTGNIIRTIDPTNPTHLLDIQPSKGPIKWFCLNSGCDFTIRVTFSDGSQQHILQRCGVRPFAKPSDPQHVDATNPLSSKGYFIFFANVRTDNKSIKSTELLWTPFGFNGLSSNPTVLISKYN</sequence>
<dbReference type="AlphaFoldDB" id="F4PP94"/>
<evidence type="ECO:0000313" key="11">
    <source>
        <dbReference type="EMBL" id="EGG22207.1"/>
    </source>
</evidence>
<dbReference type="PANTHER" id="PTHR39540:SF1">
    <property type="entry name" value="DICTOMALLEIN-1-RELATED"/>
    <property type="match status" value="1"/>
</dbReference>